<sequence>MGHEGPRVPSLGLGRGFPWLDCGLDISPTSILATSRHANMENLTSLSRRGVLSSLDVRGKESGKWQEGWETQLDVMGNGHPRAAAVVAWRK</sequence>
<dbReference type="EMBL" id="PGOL01001151">
    <property type="protein sequence ID" value="PKI60421.1"/>
    <property type="molecule type" value="Genomic_DNA"/>
</dbReference>
<proteinExistence type="predicted"/>
<evidence type="ECO:0000313" key="1">
    <source>
        <dbReference type="EMBL" id="PKI60421.1"/>
    </source>
</evidence>
<accession>A0A2I0JVV1</accession>
<comment type="caution">
    <text evidence="1">The sequence shown here is derived from an EMBL/GenBank/DDBJ whole genome shotgun (WGS) entry which is preliminary data.</text>
</comment>
<name>A0A2I0JVV1_PUNGR</name>
<protein>
    <submittedName>
        <fullName evidence="1">Uncharacterized protein</fullName>
    </submittedName>
</protein>
<gene>
    <name evidence="1" type="ORF">CRG98_019185</name>
</gene>
<dbReference type="AlphaFoldDB" id="A0A2I0JVV1"/>
<dbReference type="Proteomes" id="UP000233551">
    <property type="component" value="Unassembled WGS sequence"/>
</dbReference>
<reference evidence="1 2" key="1">
    <citation type="submission" date="2017-11" db="EMBL/GenBank/DDBJ databases">
        <title>De-novo sequencing of pomegranate (Punica granatum L.) genome.</title>
        <authorList>
            <person name="Akparov Z."/>
            <person name="Amiraslanov A."/>
            <person name="Hajiyeva S."/>
            <person name="Abbasov M."/>
            <person name="Kaur K."/>
            <person name="Hamwieh A."/>
            <person name="Solovyev V."/>
            <person name="Salamov A."/>
            <person name="Braich B."/>
            <person name="Kosarev P."/>
            <person name="Mahmoud A."/>
            <person name="Hajiyev E."/>
            <person name="Babayeva S."/>
            <person name="Izzatullayeva V."/>
            <person name="Mammadov A."/>
            <person name="Mammadov A."/>
            <person name="Sharifova S."/>
            <person name="Ojaghi J."/>
            <person name="Eynullazada K."/>
            <person name="Bayramov B."/>
            <person name="Abdulazimova A."/>
            <person name="Shahmuradov I."/>
        </authorList>
    </citation>
    <scope>NUCLEOTIDE SEQUENCE [LARGE SCALE GENOMIC DNA]</scope>
    <source>
        <strain evidence="2">cv. AG2017</strain>
        <tissue evidence="1">Leaf</tissue>
    </source>
</reference>
<evidence type="ECO:0000313" key="2">
    <source>
        <dbReference type="Proteomes" id="UP000233551"/>
    </source>
</evidence>
<organism evidence="1 2">
    <name type="scientific">Punica granatum</name>
    <name type="common">Pomegranate</name>
    <dbReference type="NCBI Taxonomy" id="22663"/>
    <lineage>
        <taxon>Eukaryota</taxon>
        <taxon>Viridiplantae</taxon>
        <taxon>Streptophyta</taxon>
        <taxon>Embryophyta</taxon>
        <taxon>Tracheophyta</taxon>
        <taxon>Spermatophyta</taxon>
        <taxon>Magnoliopsida</taxon>
        <taxon>eudicotyledons</taxon>
        <taxon>Gunneridae</taxon>
        <taxon>Pentapetalae</taxon>
        <taxon>rosids</taxon>
        <taxon>malvids</taxon>
        <taxon>Myrtales</taxon>
        <taxon>Lythraceae</taxon>
        <taxon>Punica</taxon>
    </lineage>
</organism>
<keyword evidence="2" id="KW-1185">Reference proteome</keyword>